<protein>
    <submittedName>
        <fullName evidence="1">DUF6192 family protein</fullName>
    </submittedName>
</protein>
<keyword evidence="2" id="KW-1185">Reference proteome</keyword>
<organism evidence="1 2">
    <name type="scientific">Actinoplanes sandaracinus</name>
    <dbReference type="NCBI Taxonomy" id="3045177"/>
    <lineage>
        <taxon>Bacteria</taxon>
        <taxon>Bacillati</taxon>
        <taxon>Actinomycetota</taxon>
        <taxon>Actinomycetes</taxon>
        <taxon>Micromonosporales</taxon>
        <taxon>Micromonosporaceae</taxon>
        <taxon>Actinoplanes</taxon>
    </lineage>
</organism>
<dbReference type="InterPro" id="IPR045683">
    <property type="entry name" value="DUF6192"/>
</dbReference>
<dbReference type="EMBL" id="JASCTH010000005">
    <property type="protein sequence ID" value="MDI6098704.1"/>
    <property type="molecule type" value="Genomic_DNA"/>
</dbReference>
<evidence type="ECO:0000313" key="2">
    <source>
        <dbReference type="Proteomes" id="UP001241758"/>
    </source>
</evidence>
<comment type="caution">
    <text evidence="1">The sequence shown here is derived from an EMBL/GenBank/DDBJ whole genome shotgun (WGS) entry which is preliminary data.</text>
</comment>
<gene>
    <name evidence="1" type="ORF">QLQ12_08835</name>
</gene>
<sequence>MHDRPYGRWRWISSRWPAEQRRAAVPHYIHGILAAMADPEARFAKIEQPPLNERTGTRRWTQDEARRVVGWQVTHPESAQEKVIAVHELVGRLQRPPRRRVGRRSAVVG</sequence>
<dbReference type="Pfam" id="PF19691">
    <property type="entry name" value="DUF6192"/>
    <property type="match status" value="1"/>
</dbReference>
<name>A0ABT6WG64_9ACTN</name>
<proteinExistence type="predicted"/>
<dbReference type="RefSeq" id="WP_282758524.1">
    <property type="nucleotide sequence ID" value="NZ_JASCTH010000005.1"/>
</dbReference>
<accession>A0ABT6WG64</accession>
<dbReference type="Proteomes" id="UP001241758">
    <property type="component" value="Unassembled WGS sequence"/>
</dbReference>
<reference evidence="1 2" key="1">
    <citation type="submission" date="2023-05" db="EMBL/GenBank/DDBJ databases">
        <title>Actinoplanes sp. NEAU-A12 genome sequencing.</title>
        <authorList>
            <person name="Wang Z.-S."/>
        </authorList>
    </citation>
    <scope>NUCLEOTIDE SEQUENCE [LARGE SCALE GENOMIC DNA]</scope>
    <source>
        <strain evidence="1 2">NEAU-A12</strain>
    </source>
</reference>
<evidence type="ECO:0000313" key="1">
    <source>
        <dbReference type="EMBL" id="MDI6098704.1"/>
    </source>
</evidence>